<name>A0ABT2X6W2_9RHOB</name>
<organism evidence="1 2">
    <name type="scientific">Albidovulum salinarum</name>
    <dbReference type="NCBI Taxonomy" id="2984153"/>
    <lineage>
        <taxon>Bacteria</taxon>
        <taxon>Pseudomonadati</taxon>
        <taxon>Pseudomonadota</taxon>
        <taxon>Alphaproteobacteria</taxon>
        <taxon>Rhodobacterales</taxon>
        <taxon>Paracoccaceae</taxon>
        <taxon>Albidovulum</taxon>
    </lineage>
</organism>
<protein>
    <recommendedName>
        <fullName evidence="3">DUF3137 domain-containing protein</fullName>
    </recommendedName>
</protein>
<sequence length="231" mass="25337">MEQLLFGLLAAGLGAALAVQLWRGRGAGRRRSATRARFFDACAGLLGDSRITIAPTGFPRLGGRYRGLPVDLQAVPDTLTFRKLPALWVLVTLPGPLPVRSTFDLMIRPTGVEPFSNFNRLPDQIDAPEGFPPDCAVRTDAPLALPDEALLRRHLGLFAAARVKELVISPKGLRLVWLAEEAHRGRYLLYRDAEMGQTPFPPEQVMPLLDALIALRADILNAELSEERLSA</sequence>
<keyword evidence="2" id="KW-1185">Reference proteome</keyword>
<accession>A0ABT2X6W2</accession>
<dbReference type="EMBL" id="JAOVQO010000016">
    <property type="protein sequence ID" value="MCU9849653.1"/>
    <property type="molecule type" value="Genomic_DNA"/>
</dbReference>
<evidence type="ECO:0008006" key="3">
    <source>
        <dbReference type="Google" id="ProtNLM"/>
    </source>
</evidence>
<dbReference type="Proteomes" id="UP001209535">
    <property type="component" value="Unassembled WGS sequence"/>
</dbReference>
<gene>
    <name evidence="1" type="ORF">OEZ60_16760</name>
</gene>
<proteinExistence type="predicted"/>
<comment type="caution">
    <text evidence="1">The sequence shown here is derived from an EMBL/GenBank/DDBJ whole genome shotgun (WGS) entry which is preliminary data.</text>
</comment>
<dbReference type="RefSeq" id="WP_263338643.1">
    <property type="nucleotide sequence ID" value="NZ_JAOVQO010000016.1"/>
</dbReference>
<evidence type="ECO:0000313" key="2">
    <source>
        <dbReference type="Proteomes" id="UP001209535"/>
    </source>
</evidence>
<reference evidence="1 2" key="1">
    <citation type="submission" date="2022-10" db="EMBL/GenBank/DDBJ databases">
        <title>Defluviimonas sp. nov., isolated from ocean surface sediments.</title>
        <authorList>
            <person name="He W."/>
            <person name="Wang L."/>
            <person name="Zhang D.-F."/>
        </authorList>
    </citation>
    <scope>NUCLEOTIDE SEQUENCE [LARGE SCALE GENOMIC DNA]</scope>
    <source>
        <strain evidence="1 2">WL0024</strain>
    </source>
</reference>
<evidence type="ECO:0000313" key="1">
    <source>
        <dbReference type="EMBL" id="MCU9849653.1"/>
    </source>
</evidence>